<reference evidence="2" key="1">
    <citation type="journal article" date="2012" name="Science">
        <title>Fermentation, hydrogen, and sulfur metabolism in multiple uncultivated bacterial phyla.</title>
        <authorList>
            <person name="Wrighton K.C."/>
            <person name="Thomas B.C."/>
            <person name="Sharon I."/>
            <person name="Miller C.S."/>
            <person name="Castelle C.J."/>
            <person name="VerBerkmoes N.C."/>
            <person name="Wilkins M.J."/>
            <person name="Hettich R.L."/>
            <person name="Lipton M.S."/>
            <person name="Williams K.H."/>
            <person name="Long P.E."/>
            <person name="Banfield J.F."/>
        </authorList>
    </citation>
    <scope>NUCLEOTIDE SEQUENCE [LARGE SCALE GENOMIC DNA]</scope>
</reference>
<comment type="caution">
    <text evidence="2">The sequence shown here is derived from an EMBL/GenBank/DDBJ whole genome shotgun (WGS) entry which is preliminary data.</text>
</comment>
<proteinExistence type="predicted"/>
<evidence type="ECO:0000313" key="2">
    <source>
        <dbReference type="EMBL" id="EKD30487.1"/>
    </source>
</evidence>
<accession>K1XZ89</accession>
<feature type="region of interest" description="Disordered" evidence="1">
    <location>
        <begin position="1"/>
        <end position="22"/>
    </location>
</feature>
<feature type="compositionally biased region" description="Basic and acidic residues" evidence="1">
    <location>
        <begin position="1"/>
        <end position="18"/>
    </location>
</feature>
<organism evidence="2">
    <name type="scientific">uncultured bacterium</name>
    <name type="common">gcode 4</name>
    <dbReference type="NCBI Taxonomy" id="1234023"/>
    <lineage>
        <taxon>Bacteria</taxon>
        <taxon>environmental samples</taxon>
    </lineage>
</organism>
<dbReference type="EMBL" id="AMFJ01034041">
    <property type="protein sequence ID" value="EKD30487.1"/>
    <property type="molecule type" value="Genomic_DNA"/>
</dbReference>
<gene>
    <name evidence="2" type="ORF">ACD_78C00041G0001</name>
</gene>
<dbReference type="AlphaFoldDB" id="K1XZ89"/>
<evidence type="ECO:0000256" key="1">
    <source>
        <dbReference type="SAM" id="MobiDB-lite"/>
    </source>
</evidence>
<protein>
    <submittedName>
        <fullName evidence="2">Uncharacterized protein</fullName>
    </submittedName>
</protein>
<name>K1XZ89_9BACT</name>
<sequence>MTDFPHQEGRVIRTRSHEPANGFMERTKQHHLDLPPEVRMLALRVPVIVHLAQKAEERRKGTMEEDSTNLVILAEAPIFYEKSPSKRPV</sequence>